<reference evidence="1" key="1">
    <citation type="journal article" date="2014" name="Nat. Commun.">
        <title>The tobacco genome sequence and its comparison with those of tomato and potato.</title>
        <authorList>
            <person name="Sierro N."/>
            <person name="Battey J.N."/>
            <person name="Ouadi S."/>
            <person name="Bakaher N."/>
            <person name="Bovet L."/>
            <person name="Willig A."/>
            <person name="Goepfert S."/>
            <person name="Peitsch M.C."/>
            <person name="Ivanov N.V."/>
        </authorList>
    </citation>
    <scope>NUCLEOTIDE SEQUENCE [LARGE SCALE GENOMIC DNA]</scope>
</reference>
<name>A0AC58U2V3_TOBAC</name>
<dbReference type="Proteomes" id="UP000790787">
    <property type="component" value="Chromosome 24"/>
</dbReference>
<organism evidence="1 2">
    <name type="scientific">Nicotiana tabacum</name>
    <name type="common">Common tobacco</name>
    <dbReference type="NCBI Taxonomy" id="4097"/>
    <lineage>
        <taxon>Eukaryota</taxon>
        <taxon>Viridiplantae</taxon>
        <taxon>Streptophyta</taxon>
        <taxon>Embryophyta</taxon>
        <taxon>Tracheophyta</taxon>
        <taxon>Spermatophyta</taxon>
        <taxon>Magnoliopsida</taxon>
        <taxon>eudicotyledons</taxon>
        <taxon>Gunneridae</taxon>
        <taxon>Pentapetalae</taxon>
        <taxon>asterids</taxon>
        <taxon>lamiids</taxon>
        <taxon>Solanales</taxon>
        <taxon>Solanaceae</taxon>
        <taxon>Nicotianoideae</taxon>
        <taxon>Nicotianeae</taxon>
        <taxon>Nicotiana</taxon>
    </lineage>
</organism>
<keyword evidence="1" id="KW-1185">Reference proteome</keyword>
<evidence type="ECO:0000313" key="2">
    <source>
        <dbReference type="RefSeq" id="XP_075103796.1"/>
    </source>
</evidence>
<evidence type="ECO:0000313" key="1">
    <source>
        <dbReference type="Proteomes" id="UP000790787"/>
    </source>
</evidence>
<sequence length="201" mass="22218">MAPNSSDDNSGVSATPPITVIPAFTQPALAITDSTHPCYLHPSDSQGIMLVNLVFDGKGYGGWRRAIFIALSPKNKLGFIDESCAKPDPSSNLFKPWNHCNDMVISWLLNSLSNDIAKSVLYSKTTKNIWKELEVRFGQCNGAQLYQLEKEMSDLVQGTSDVVGYYTKVKKNWDKLDTLNICIHCTCECTCGGKTRTMKSL</sequence>
<protein>
    <submittedName>
        <fullName evidence="2">Uncharacterized protein LOC142178358</fullName>
    </submittedName>
</protein>
<dbReference type="RefSeq" id="XP_075103796.1">
    <property type="nucleotide sequence ID" value="XM_075247695.1"/>
</dbReference>
<accession>A0AC58U2V3</accession>
<gene>
    <name evidence="2" type="primary">LOC142178358</name>
</gene>
<reference evidence="2" key="2">
    <citation type="submission" date="2025-08" db="UniProtKB">
        <authorList>
            <consortium name="RefSeq"/>
        </authorList>
    </citation>
    <scope>IDENTIFICATION</scope>
    <source>
        <tissue evidence="2">Leaf</tissue>
    </source>
</reference>
<proteinExistence type="predicted"/>